<organism evidence="1 2">
    <name type="scientific">Vibrio diabolicus</name>
    <dbReference type="NCBI Taxonomy" id="50719"/>
    <lineage>
        <taxon>Bacteria</taxon>
        <taxon>Pseudomonadati</taxon>
        <taxon>Pseudomonadota</taxon>
        <taxon>Gammaproteobacteria</taxon>
        <taxon>Vibrionales</taxon>
        <taxon>Vibrionaceae</taxon>
        <taxon>Vibrio</taxon>
        <taxon>Vibrio diabolicus subgroup</taxon>
    </lineage>
</organism>
<comment type="caution">
    <text evidence="1">The sequence shown here is derived from an EMBL/GenBank/DDBJ whole genome shotgun (WGS) entry which is preliminary data.</text>
</comment>
<dbReference type="Proteomes" id="UP000283878">
    <property type="component" value="Unassembled WGS sequence"/>
</dbReference>
<sequence length="51" mass="5809">MKVYNVNVCAMLAFCGLKFEMTGLFAMSLTKHFVFNVLWINNASRCSRCVV</sequence>
<evidence type="ECO:0000313" key="2">
    <source>
        <dbReference type="Proteomes" id="UP000283878"/>
    </source>
</evidence>
<name>A0AAX1XU45_9VIBR</name>
<evidence type="ECO:0000313" key="1">
    <source>
        <dbReference type="EMBL" id="RPB43242.1"/>
    </source>
</evidence>
<proteinExistence type="predicted"/>
<protein>
    <submittedName>
        <fullName evidence="1">Uncharacterized protein</fullName>
    </submittedName>
</protein>
<dbReference type="EMBL" id="PKPZ01000001">
    <property type="protein sequence ID" value="RPB43242.1"/>
    <property type="molecule type" value="Genomic_DNA"/>
</dbReference>
<reference evidence="1 2" key="1">
    <citation type="journal article" date="2018" name="AMB Express">
        <title>Occurrence and significance of pathogenicity and fitness islands in environmental vibrios.</title>
        <authorList>
            <person name="Klein S."/>
            <person name="Pipes S."/>
            <person name="Lovell C.R."/>
        </authorList>
    </citation>
    <scope>NUCLEOTIDE SEQUENCE [LARGE SCALE GENOMIC DNA]</scope>
    <source>
        <strain evidence="1 2">JBS-8-11-1</strain>
    </source>
</reference>
<accession>A0AAX1XU45</accession>
<dbReference type="AlphaFoldDB" id="A0AAX1XU45"/>
<gene>
    <name evidence="1" type="ORF">CYQ91_01720</name>
</gene>